<feature type="transmembrane region" description="Helical" evidence="7">
    <location>
        <begin position="20"/>
        <end position="44"/>
    </location>
</feature>
<dbReference type="SUPFAM" id="SSF161098">
    <property type="entry name" value="MetI-like"/>
    <property type="match status" value="2"/>
</dbReference>
<feature type="domain" description="ABC transmembrane type-1" evidence="8">
    <location>
        <begin position="76"/>
        <end position="289"/>
    </location>
</feature>
<dbReference type="EMBL" id="CP101717">
    <property type="protein sequence ID" value="WLD56855.1"/>
    <property type="molecule type" value="Genomic_DNA"/>
</dbReference>
<evidence type="ECO:0000256" key="6">
    <source>
        <dbReference type="ARBA" id="ARBA00023136"/>
    </source>
</evidence>
<sequence length="581" mass="65267">MAEPLRPMTAVPPSRLRKVLAWFPVLTAAVFVLPVVVGLLGTWLPAFGYLPVLGARDIDLSAWAYLIQHPSAPKALLLSVWTAWASTILCLLITLLILSLTWESRSLRGLRRSLSALLAVPHAAFAIGIAALIAPSGWLLKLISPSLTGFDLPPNFSLVKDPWGISLMLVLTLKEVPFVLFMALAALNQLQVDRSLRMARSLGYSAFLAWWRVIIPQLLPVIRLPMFAVLAYGLSVVDMAMIMGPNAPPTLAVLVHRWFNSPDILLRLPGSAGATLLLLITVVSLGLWWLVEKGLARVLKWRLTGGRRSSIWQHFTWPAMGLNWLLIAAAVGSFLVLLVWSFAFRWSFPDALPEQYSTRFWLRGWNQLIQPLWLTLYTGLAAALIGLVLVVGCLEHEVTLRRTKPHYSGPKTLWLIYVPLIVPQIAFLFGVQMVLVWLSLEGRWLTLLWSHLMFVVPYIFLSLSGPYRSFDDRYLRQATLLRGSEWCALWQVKWPMLLRPLLYVSALAFAVSLAQYLPTLYVGAGRFATVTTETVNIASGGDRRIVAVYALFQWLAPMLIYSLALIIPAWRFRHRRAMQLE</sequence>
<evidence type="ECO:0000256" key="7">
    <source>
        <dbReference type="SAM" id="Phobius"/>
    </source>
</evidence>
<evidence type="ECO:0000256" key="3">
    <source>
        <dbReference type="ARBA" id="ARBA00022475"/>
    </source>
</evidence>
<dbReference type="InterPro" id="IPR035906">
    <property type="entry name" value="MetI-like_sf"/>
</dbReference>
<evidence type="ECO:0000259" key="8">
    <source>
        <dbReference type="PROSITE" id="PS50928"/>
    </source>
</evidence>
<accession>A0AB38YBV7</accession>
<feature type="transmembrane region" description="Helical" evidence="7">
    <location>
        <begin position="544"/>
        <end position="570"/>
    </location>
</feature>
<keyword evidence="6 7" id="KW-0472">Membrane</keyword>
<keyword evidence="5 7" id="KW-1133">Transmembrane helix</keyword>
<keyword evidence="4 7" id="KW-0812">Transmembrane</keyword>
<feature type="transmembrane region" description="Helical" evidence="7">
    <location>
        <begin position="163"/>
        <end position="187"/>
    </location>
</feature>
<dbReference type="InterPro" id="IPR000515">
    <property type="entry name" value="MetI-like"/>
</dbReference>
<feature type="transmembrane region" description="Helical" evidence="7">
    <location>
        <begin position="414"/>
        <end position="438"/>
    </location>
</feature>
<name>A0AB38YBV7_9GAMM</name>
<dbReference type="GO" id="GO:0005886">
    <property type="term" value="C:plasma membrane"/>
    <property type="evidence" value="ECO:0007669"/>
    <property type="project" value="UniProtKB-SubCell"/>
</dbReference>
<feature type="transmembrane region" description="Helical" evidence="7">
    <location>
        <begin position="264"/>
        <end position="291"/>
    </location>
</feature>
<evidence type="ECO:0000256" key="4">
    <source>
        <dbReference type="ARBA" id="ARBA00022692"/>
    </source>
</evidence>
<evidence type="ECO:0000256" key="2">
    <source>
        <dbReference type="ARBA" id="ARBA00022448"/>
    </source>
</evidence>
<evidence type="ECO:0000256" key="1">
    <source>
        <dbReference type="ARBA" id="ARBA00004651"/>
    </source>
</evidence>
<dbReference type="PANTHER" id="PTHR30183">
    <property type="entry name" value="MOLYBDENUM TRANSPORT SYSTEM PERMEASE PROTEIN MODB"/>
    <property type="match status" value="1"/>
</dbReference>
<evidence type="ECO:0000256" key="5">
    <source>
        <dbReference type="ARBA" id="ARBA00022989"/>
    </source>
</evidence>
<protein>
    <recommendedName>
        <fullName evidence="8">ABC transmembrane type-1 domain-containing protein</fullName>
    </recommendedName>
</protein>
<dbReference type="PANTHER" id="PTHR30183:SF6">
    <property type="entry name" value="INNER MEMBRANE ABC TRANSPORTER PERMEASE PROTEIN YNJC"/>
    <property type="match status" value="1"/>
</dbReference>
<dbReference type="GO" id="GO:0055085">
    <property type="term" value="P:transmembrane transport"/>
    <property type="evidence" value="ECO:0007669"/>
    <property type="project" value="InterPro"/>
</dbReference>
<reference evidence="9" key="1">
    <citation type="submission" date="2022-07" db="EMBL/GenBank/DDBJ databases">
        <title>Complete genome sequence of Salinispirillum sp. LH10-3-1 capable of multiple carbohydrate inversion isolated from a soda lake.</title>
        <authorList>
            <person name="Liu J."/>
            <person name="Zhai Y."/>
            <person name="Zhang H."/>
            <person name="Yang H."/>
            <person name="Qu J."/>
            <person name="Li J."/>
        </authorList>
    </citation>
    <scope>NUCLEOTIDE SEQUENCE</scope>
    <source>
        <strain evidence="9">LH 10-3-1</strain>
    </source>
</reference>
<organism evidence="9">
    <name type="scientific">Salinispirillum sp. LH 10-3-1</name>
    <dbReference type="NCBI Taxonomy" id="2952525"/>
    <lineage>
        <taxon>Bacteria</taxon>
        <taxon>Pseudomonadati</taxon>
        <taxon>Pseudomonadota</taxon>
        <taxon>Gammaproteobacteria</taxon>
        <taxon>Oceanospirillales</taxon>
        <taxon>Saccharospirillaceae</taxon>
        <taxon>Salinispirillum</taxon>
    </lineage>
</organism>
<feature type="transmembrane region" description="Helical" evidence="7">
    <location>
        <begin position="444"/>
        <end position="463"/>
    </location>
</feature>
<dbReference type="PROSITE" id="PS50928">
    <property type="entry name" value="ABC_TM1"/>
    <property type="match status" value="2"/>
</dbReference>
<feature type="domain" description="ABC transmembrane type-1" evidence="8">
    <location>
        <begin position="368"/>
        <end position="564"/>
    </location>
</feature>
<feature type="transmembrane region" description="Helical" evidence="7">
    <location>
        <begin position="81"/>
        <end position="102"/>
    </location>
</feature>
<dbReference type="CDD" id="cd06261">
    <property type="entry name" value="TM_PBP2"/>
    <property type="match status" value="2"/>
</dbReference>
<comment type="subcellular location">
    <subcellularLocation>
        <location evidence="1">Cell membrane</location>
        <topology evidence="1">Multi-pass membrane protein</topology>
    </subcellularLocation>
</comment>
<dbReference type="Gene3D" id="1.10.3720.10">
    <property type="entry name" value="MetI-like"/>
    <property type="match status" value="2"/>
</dbReference>
<keyword evidence="3" id="KW-1003">Cell membrane</keyword>
<feature type="transmembrane region" description="Helical" evidence="7">
    <location>
        <begin position="114"/>
        <end position="143"/>
    </location>
</feature>
<feature type="transmembrane region" description="Helical" evidence="7">
    <location>
        <begin position="324"/>
        <end position="348"/>
    </location>
</feature>
<dbReference type="RefSeq" id="WP_304994139.1">
    <property type="nucleotide sequence ID" value="NZ_CP101717.1"/>
</dbReference>
<proteinExistence type="predicted"/>
<feature type="transmembrane region" description="Helical" evidence="7">
    <location>
        <begin position="501"/>
        <end position="524"/>
    </location>
</feature>
<feature type="transmembrane region" description="Helical" evidence="7">
    <location>
        <begin position="368"/>
        <end position="394"/>
    </location>
</feature>
<dbReference type="AlphaFoldDB" id="A0AB38YBV7"/>
<gene>
    <name evidence="9" type="ORF">NFC81_08940</name>
</gene>
<evidence type="ECO:0000313" key="9">
    <source>
        <dbReference type="EMBL" id="WLD56855.1"/>
    </source>
</evidence>
<keyword evidence="2" id="KW-0813">Transport</keyword>